<keyword evidence="2" id="KW-0378">Hydrolase</keyword>
<evidence type="ECO:0000256" key="2">
    <source>
        <dbReference type="PROSITE-ProRule" id="PRU01122"/>
    </source>
</evidence>
<keyword evidence="5" id="KW-1185">Reference proteome</keyword>
<dbReference type="InterPro" id="IPR046844">
    <property type="entry name" value="Lon-like_helical"/>
</dbReference>
<comment type="catalytic activity">
    <reaction evidence="2">
        <text>Hydrolysis of proteins in presence of ATP.</text>
        <dbReference type="EC" id="3.4.21.53"/>
    </reaction>
</comment>
<dbReference type="Pfam" id="PF20437">
    <property type="entry name" value="LonC_helical"/>
    <property type="match status" value="1"/>
</dbReference>
<dbReference type="Proteomes" id="UP000593836">
    <property type="component" value="Chromosome"/>
</dbReference>
<gene>
    <name evidence="4" type="ORF">HUE87_08015</name>
</gene>
<feature type="domain" description="Lon proteolytic" evidence="3">
    <location>
        <begin position="563"/>
        <end position="758"/>
    </location>
</feature>
<dbReference type="Pfam" id="PF20436">
    <property type="entry name" value="LonB_AAA-LID"/>
    <property type="match status" value="1"/>
</dbReference>
<dbReference type="GO" id="GO:0005524">
    <property type="term" value="F:ATP binding"/>
    <property type="evidence" value="ECO:0007669"/>
    <property type="project" value="InterPro"/>
</dbReference>
<sequence>MPYTLEVSQLYHTCNSSLLSFETTQELQMTDEYVWHKGAIEAVDFSANIEQDGYNLFAMGTTGSGKFSTIMSYLKNKAKNGASPSDWCYVNNFKDPKKPIAIQMPSGLAFVFKDDMYELIELLKGMLPAVFESNSYNNELEAITKKYVDKEAEIFEYLQEEAKKYDVAMNSASRSRVTFAPVIDSKILTAEEYNAIKGEEKENIKHKIDLFEKIVKEQLQKVSELSKAQQKEFRALERKITQESVESLIDEIRNKYSDFEKITEYLNALQNDVVRHVKDFLVKPEEMGMPPFIQEYYTPSFSRYKVNLLISHEKNATPPVIFEDNPIHQNLIGAIEHVSQVGTLVTDFSMIKPGALHKANGGYLILHAKKLLMQPFAYEELKRALHSKEIRIESLAQQYSFISTTTLEPEPIPLNIKIVLIGERILYYLLYQYDPDFQELFKVNADFEDEIPRSDDNIQLYAKMIGTMAKRDKLLPLTPEAVARVIEQSSREVSHSTKVSTHLRTLSDLLKEADYWSKKNNKKVIDADDVNQVLHTRMQRHNRIQMRLYELIDEGTIMINVKGSVVGQINALSYISMGGYSFGIASRITARTRIGKGEVIDIERKVELGGPLHSKGVMILSSYLGSTYSPNMPLSLWASLVFEQSYNLIDGDSASSTELYAILSSLSGLAIKQNIAVTGSINQFGEIQPIGGVNEKIEGFFDICMRQDPQASYGVIIPYANVKHLMLKEQLQEAVKNGIFTIYAVKTVNDGISILTGVEAGEVDAEGEFPPSCVNGLITAKLRELSKISKEFNSIKRA</sequence>
<feature type="active site" evidence="2">
    <location>
        <position position="653"/>
    </location>
</feature>
<dbReference type="GO" id="GO:0004252">
    <property type="term" value="F:serine-type endopeptidase activity"/>
    <property type="evidence" value="ECO:0007669"/>
    <property type="project" value="UniProtKB-UniRule"/>
</dbReference>
<dbReference type="SUPFAM" id="SSF54211">
    <property type="entry name" value="Ribosomal protein S5 domain 2-like"/>
    <property type="match status" value="1"/>
</dbReference>
<dbReference type="AlphaFoldDB" id="A0A7S7LYQ3"/>
<dbReference type="InterPro" id="IPR008269">
    <property type="entry name" value="Lon_proteolytic"/>
</dbReference>
<feature type="active site" evidence="2">
    <location>
        <position position="696"/>
    </location>
</feature>
<dbReference type="Gene3D" id="3.30.230.10">
    <property type="match status" value="1"/>
</dbReference>
<dbReference type="Pfam" id="PF05362">
    <property type="entry name" value="Lon_C"/>
    <property type="match status" value="1"/>
</dbReference>
<dbReference type="PRINTS" id="PR00830">
    <property type="entry name" value="ENDOLAPTASE"/>
</dbReference>
<dbReference type="InterPro" id="IPR014721">
    <property type="entry name" value="Ribsml_uS5_D2-typ_fold_subgr"/>
</dbReference>
<evidence type="ECO:0000313" key="4">
    <source>
        <dbReference type="EMBL" id="QOY53842.1"/>
    </source>
</evidence>
<evidence type="ECO:0000256" key="1">
    <source>
        <dbReference type="ARBA" id="ARBA00022670"/>
    </source>
</evidence>
<dbReference type="Gene3D" id="1.10.8.60">
    <property type="match status" value="1"/>
</dbReference>
<dbReference type="KEGG" id="smas:HUE87_08015"/>
<dbReference type="PROSITE" id="PS51786">
    <property type="entry name" value="LON_PROTEOLYTIC"/>
    <property type="match status" value="1"/>
</dbReference>
<dbReference type="InterPro" id="IPR020568">
    <property type="entry name" value="Ribosomal_Su5_D2-typ_SF"/>
</dbReference>
<dbReference type="InterPro" id="IPR027417">
    <property type="entry name" value="P-loop_NTPase"/>
</dbReference>
<dbReference type="EMBL" id="CP054493">
    <property type="protein sequence ID" value="QOY53842.1"/>
    <property type="molecule type" value="Genomic_DNA"/>
</dbReference>
<dbReference type="InterPro" id="IPR027065">
    <property type="entry name" value="Lon_Prtase"/>
</dbReference>
<proteinExistence type="inferred from homology"/>
<protein>
    <recommendedName>
        <fullName evidence="2">endopeptidase La</fullName>
        <ecNumber evidence="2">3.4.21.53</ecNumber>
    </recommendedName>
</protein>
<dbReference type="Pfam" id="PF13654">
    <property type="entry name" value="AAA_32"/>
    <property type="match status" value="1"/>
</dbReference>
<name>A0A7S7LYQ3_9BACT</name>
<dbReference type="SUPFAM" id="SSF52540">
    <property type="entry name" value="P-loop containing nucleoside triphosphate hydrolases"/>
    <property type="match status" value="1"/>
</dbReference>
<dbReference type="RefSeq" id="WP_194365677.1">
    <property type="nucleotide sequence ID" value="NZ_CP054493.1"/>
</dbReference>
<accession>A0A7S7LYQ3</accession>
<dbReference type="Gene3D" id="3.40.50.300">
    <property type="entry name" value="P-loop containing nucleotide triphosphate hydrolases"/>
    <property type="match status" value="2"/>
</dbReference>
<dbReference type="InterPro" id="IPR046843">
    <property type="entry name" value="LonB_AAA-LID"/>
</dbReference>
<dbReference type="EC" id="3.4.21.53" evidence="2"/>
<evidence type="ECO:0000313" key="5">
    <source>
        <dbReference type="Proteomes" id="UP000593836"/>
    </source>
</evidence>
<evidence type="ECO:0000259" key="3">
    <source>
        <dbReference type="PROSITE" id="PS51786"/>
    </source>
</evidence>
<dbReference type="InterPro" id="IPR041699">
    <property type="entry name" value="AAA_32"/>
</dbReference>
<reference evidence="4 5" key="1">
    <citation type="submission" date="2020-05" db="EMBL/GenBank/DDBJ databases">
        <title>Sulfurimonas marisnigri, sp. nov., and Sulfurimonas baltica, sp. nov., manganese oxide reducing chemolithoautotrophs of the class Epsilonproteobacteria isolated from the pelagic redoxclines of the Black and Baltic Seas and emended description of the genus Sulfurimonas.</title>
        <authorList>
            <person name="Henkel J.V."/>
            <person name="Laudan C."/>
            <person name="Werner J."/>
            <person name="Neu T."/>
            <person name="Plewe S."/>
            <person name="Sproer C."/>
            <person name="Bunk B."/>
            <person name="Schulz-Vogt H.N."/>
        </authorList>
    </citation>
    <scope>NUCLEOTIDE SEQUENCE [LARGE SCALE GENOMIC DNA]</scope>
    <source>
        <strain evidence="4 5">SoZ1</strain>
    </source>
</reference>
<dbReference type="GO" id="GO:0030163">
    <property type="term" value="P:protein catabolic process"/>
    <property type="evidence" value="ECO:0007669"/>
    <property type="project" value="InterPro"/>
</dbReference>
<comment type="similarity">
    <text evidence="2">Belongs to the peptidase S16 family.</text>
</comment>
<dbReference type="GO" id="GO:0006508">
    <property type="term" value="P:proteolysis"/>
    <property type="evidence" value="ECO:0007669"/>
    <property type="project" value="UniProtKB-KW"/>
</dbReference>
<dbReference type="PANTHER" id="PTHR10046">
    <property type="entry name" value="ATP DEPENDENT LON PROTEASE FAMILY MEMBER"/>
    <property type="match status" value="1"/>
</dbReference>
<dbReference type="GO" id="GO:0004176">
    <property type="term" value="F:ATP-dependent peptidase activity"/>
    <property type="evidence" value="ECO:0007669"/>
    <property type="project" value="UniProtKB-UniRule"/>
</dbReference>
<keyword evidence="1 2" id="KW-0645">Protease</keyword>
<organism evidence="4 5">
    <name type="scientific">Candidatus Sulfurimonas marisnigri</name>
    <dbReference type="NCBI Taxonomy" id="2740405"/>
    <lineage>
        <taxon>Bacteria</taxon>
        <taxon>Pseudomonadati</taxon>
        <taxon>Campylobacterota</taxon>
        <taxon>Epsilonproteobacteria</taxon>
        <taxon>Campylobacterales</taxon>
        <taxon>Sulfurimonadaceae</taxon>
        <taxon>Sulfurimonas</taxon>
    </lineage>
</organism>
<keyword evidence="2" id="KW-0720">Serine protease</keyword>